<keyword evidence="2" id="KW-1185">Reference proteome</keyword>
<comment type="caution">
    <text evidence="1">The sequence shown here is derived from an EMBL/GenBank/DDBJ whole genome shotgun (WGS) entry which is preliminary data.</text>
</comment>
<evidence type="ECO:0000313" key="1">
    <source>
        <dbReference type="EMBL" id="MEF3367721.1"/>
    </source>
</evidence>
<reference evidence="1 2" key="1">
    <citation type="submission" date="2024-02" db="EMBL/GenBank/DDBJ databases">
        <authorList>
            <person name="Grouzdev D."/>
        </authorList>
    </citation>
    <scope>NUCLEOTIDE SEQUENCE [LARGE SCALE GENOMIC DNA]</scope>
    <source>
        <strain evidence="1 2">9N</strain>
    </source>
</reference>
<protein>
    <recommendedName>
        <fullName evidence="3">Phytase</fullName>
    </recommendedName>
</protein>
<dbReference type="RefSeq" id="WP_332082762.1">
    <property type="nucleotide sequence ID" value="NZ_JAZHYN010000054.1"/>
</dbReference>
<evidence type="ECO:0000313" key="2">
    <source>
        <dbReference type="Proteomes" id="UP001350748"/>
    </source>
</evidence>
<accession>A0ABU7XMJ1</accession>
<name>A0ABU7XMJ1_9HYPH</name>
<gene>
    <name evidence="1" type="ORF">V3H18_14385</name>
</gene>
<proteinExistence type="predicted"/>
<dbReference type="EMBL" id="JAZHYN010000054">
    <property type="protein sequence ID" value="MEF3367721.1"/>
    <property type="molecule type" value="Genomic_DNA"/>
</dbReference>
<sequence>MLASSYGPSYAQASANGVVADGDAAATGFSGAPAPRLIAPQANPADQTFIDLNGPALRVIDLRGPFAPPRTQLLQAQKPFTLSAGQIGQVFAVALDNASPPNIYAAATSAYGLPIVAPNASGEGAPVRAKQGAPNASFMPGLFGPSTLQGGPGSIWRIDGATGETRLFANVMLDQTPNPGPALGGLAFDAVSNNLFVADRGTGMIHRFDMTGAERNRYDHGVQGRPSAGLPAAPFNPSNRLDIASTQFRTEDPATWGYAPPERRVFGLAIHAGRLFYAVAEGLQIWSVGVMPDGSFAPDARIEVTVPPGAGATEISKIVFDEQGRMLLAERAAPTGAYDFVALAQPGIGRVLRYAPASSGNEGGAWQAAPDEYAIGFSGKMKNADGGVALGYGYDPSGKLNRASCDGFLWATGEQLRVSADSGLAARLAQGGPVNVNGLQGNGADLVRPANAPPLASYFVDYDDRFDDPNARGALGDVAIRRNCAPAAPAPTPAPSGAPPT</sequence>
<dbReference type="SUPFAM" id="SSF63825">
    <property type="entry name" value="YWTD domain"/>
    <property type="match status" value="1"/>
</dbReference>
<evidence type="ECO:0008006" key="3">
    <source>
        <dbReference type="Google" id="ProtNLM"/>
    </source>
</evidence>
<organism evidence="1 2">
    <name type="scientific">Methylocystis borbori</name>
    <dbReference type="NCBI Taxonomy" id="3118750"/>
    <lineage>
        <taxon>Bacteria</taxon>
        <taxon>Pseudomonadati</taxon>
        <taxon>Pseudomonadota</taxon>
        <taxon>Alphaproteobacteria</taxon>
        <taxon>Hyphomicrobiales</taxon>
        <taxon>Methylocystaceae</taxon>
        <taxon>Methylocystis</taxon>
    </lineage>
</organism>
<dbReference type="Proteomes" id="UP001350748">
    <property type="component" value="Unassembled WGS sequence"/>
</dbReference>
<feature type="non-terminal residue" evidence="1">
    <location>
        <position position="501"/>
    </location>
</feature>